<organism evidence="2 3">
    <name type="scientific">Flavobacterium flabelliforme</name>
    <dbReference type="NCBI Taxonomy" id="2816119"/>
    <lineage>
        <taxon>Bacteria</taxon>
        <taxon>Pseudomonadati</taxon>
        <taxon>Bacteroidota</taxon>
        <taxon>Flavobacteriia</taxon>
        <taxon>Flavobacteriales</taxon>
        <taxon>Flavobacteriaceae</taxon>
        <taxon>Flavobacterium</taxon>
    </lineage>
</organism>
<accession>A0ABS5CWI7</accession>
<feature type="transmembrane region" description="Helical" evidence="1">
    <location>
        <begin position="61"/>
        <end position="80"/>
    </location>
</feature>
<feature type="transmembrane region" description="Helical" evidence="1">
    <location>
        <begin position="20"/>
        <end position="40"/>
    </location>
</feature>
<dbReference type="Proteomes" id="UP000674217">
    <property type="component" value="Unassembled WGS sequence"/>
</dbReference>
<evidence type="ECO:0008006" key="4">
    <source>
        <dbReference type="Google" id="ProtNLM"/>
    </source>
</evidence>
<comment type="caution">
    <text evidence="2">The sequence shown here is derived from an EMBL/GenBank/DDBJ whole genome shotgun (WGS) entry which is preliminary data.</text>
</comment>
<protein>
    <recommendedName>
        <fullName evidence="4">DUF1648 domain-containing protein</fullName>
    </recommendedName>
</protein>
<feature type="transmembrane region" description="Helical" evidence="1">
    <location>
        <begin position="108"/>
        <end position="125"/>
    </location>
</feature>
<keyword evidence="1" id="KW-0812">Transmembrane</keyword>
<proteinExistence type="predicted"/>
<name>A0ABS5CWI7_9FLAO</name>
<gene>
    <name evidence="2" type="ORF">J3S90_14200</name>
</gene>
<keyword evidence="1" id="KW-1133">Transmembrane helix</keyword>
<reference evidence="2 3" key="1">
    <citation type="submission" date="2021-03" db="EMBL/GenBank/DDBJ databases">
        <title>Flavobacterium Flabelliformis Sp. Nov. And Flavobacterium Geliluteum Sp. Nov., Two Novel Multidrug Resistant Psychrophilic Species Isolated From Antarctica.</title>
        <authorList>
            <person name="Kralova S."/>
            <person name="Busse H.J."/>
            <person name="Bezdicek M."/>
            <person name="Nykrynova M."/>
            <person name="Kroupova E."/>
            <person name="Krsek D."/>
            <person name="Sedlacek I."/>
        </authorList>
    </citation>
    <scope>NUCLEOTIDE SEQUENCE [LARGE SCALE GENOMIC DNA]</scope>
    <source>
        <strain evidence="2 3">P4023</strain>
    </source>
</reference>
<evidence type="ECO:0000256" key="1">
    <source>
        <dbReference type="SAM" id="Phobius"/>
    </source>
</evidence>
<dbReference type="RefSeq" id="WP_210646737.1">
    <property type="nucleotide sequence ID" value="NZ_JAGFBU010000007.1"/>
</dbReference>
<dbReference type="EMBL" id="JAGFBU010000007">
    <property type="protein sequence ID" value="MBP4142955.1"/>
    <property type="molecule type" value="Genomic_DNA"/>
</dbReference>
<sequence>MVERIKIKLELTKVDMASEIISWFLIIYIWILTITNYLNFPDIIATHYNDAVDTDELVEKWIIFTLPLVVTVLFVGMTILNKFPHIYNYPINITKENAFTQYTNATRLIRYLKLIVVVVFGLIALKAI</sequence>
<keyword evidence="3" id="KW-1185">Reference proteome</keyword>
<evidence type="ECO:0000313" key="2">
    <source>
        <dbReference type="EMBL" id="MBP4142955.1"/>
    </source>
</evidence>
<keyword evidence="1" id="KW-0472">Membrane</keyword>
<evidence type="ECO:0000313" key="3">
    <source>
        <dbReference type="Proteomes" id="UP000674217"/>
    </source>
</evidence>